<dbReference type="GO" id="GO:0051707">
    <property type="term" value="P:response to other organism"/>
    <property type="evidence" value="ECO:0007669"/>
    <property type="project" value="UniProtKB-ARBA"/>
</dbReference>
<evidence type="ECO:0000259" key="10">
    <source>
        <dbReference type="Pfam" id="PF23559"/>
    </source>
</evidence>
<dbReference type="Pfam" id="PF00931">
    <property type="entry name" value="NB-ARC"/>
    <property type="match status" value="1"/>
</dbReference>
<evidence type="ECO:0000256" key="1">
    <source>
        <dbReference type="ARBA" id="ARBA00022614"/>
    </source>
</evidence>
<dbReference type="Gene3D" id="3.80.10.10">
    <property type="entry name" value="Ribonuclease Inhibitor"/>
    <property type="match status" value="2"/>
</dbReference>
<dbReference type="Pfam" id="PF25019">
    <property type="entry name" value="LRR_R13L1-DRL21"/>
    <property type="match status" value="1"/>
</dbReference>
<dbReference type="Gene3D" id="1.10.8.430">
    <property type="entry name" value="Helical domain of apoptotic protease-activating factors"/>
    <property type="match status" value="1"/>
</dbReference>
<keyword evidence="7" id="KW-0732">Signal</keyword>
<keyword evidence="4" id="KW-0611">Plant defense</keyword>
<dbReference type="InterPro" id="IPR041118">
    <property type="entry name" value="Rx_N"/>
</dbReference>
<evidence type="ECO:0000313" key="12">
    <source>
        <dbReference type="EMBL" id="WVZ02178.1"/>
    </source>
</evidence>
<feature type="signal peptide" evidence="7">
    <location>
        <begin position="1"/>
        <end position="20"/>
    </location>
</feature>
<evidence type="ECO:0000313" key="13">
    <source>
        <dbReference type="Proteomes" id="UP001374535"/>
    </source>
</evidence>
<keyword evidence="2" id="KW-0677">Repeat</keyword>
<sequence>MALEFVGGALLSAFLQVAFQKLVSPQILDFFRQNKLDQKLLTKLETKLNSINSLADDAERKQFTDPHVRNWLLKVKDAILDAEDLLDDIQKLSESKVDAESESQTSTGCTCKVLNFFKSSPIGSFNKEIESRMEQTLDALEFLSSQKGDLGLKTVSRVGYGLGNELPQKSQTTSLLVGTDIYGRDDDKEVILDWLTSDINRNQPSILSIVGMGGVGKTALAQHVFNDPRVDEPKFNIKVWVCVSEEFDVFKVSRAVLEAVTKSTDDSRNMEMVHRRLKEKLVGKKFLLVLDDIWNENQPKWEEVKKPLVFAAQGSRILVTTRSKEVASTMRSEVHYLKQLHEDHCWKLFAKHAFRDDDDTQPNSECREIGMKIVKKCKGLPLALKTMGSLLYNKSSVSEWETLFQSEIWEFSKEHCDIIPALALSYIHLPSHLKACFAYCALFPKDYEFKKEHLIQLWMTENLLHCHQHSKTPEEVCQQYFNDLLSRSFFQQSGEKVGLFVMHDLLNDLAKYVGGDIYFRWEVDQAEKIQKVTRHFSIELGDNKYFDGFENLCNTERLRTFMPTSRRVNDFGYRWHCYLSIHELFSKFKFLRILSLSYCADIIVVPDSVVNLGQLRLLDLSGTAIRKLSQKICSLSYLQILKLNYCTHLHELPSNLHLLTNLCRLEFIYTKVKEVPPHLGRLKNLKVVMNSFNVGHNRESGIQQLGELNLDGSLSIGELQNIENSLDALEANLKNKKCLMKLKLRWDSRWNWNSIDSVKEGEVIENLQPPKNIKKLSIFSYGGKQFPNWFMENSLWNMVSLVLDECESCQHLPPLGVLPFLRVLKIIKLDGIVSIDSVFHGNNSCSFKSLEKLIFSNMRQWEKWECQAVTGAFPRLQSLSIKNCPNLKGQLPNQHVPLKTLQITDCEQLEASAPRSLHFELQGCGKVLFDWATMKRFTLGGHNMEASLLEMVRHIIPDNSIEHLEIHSYNLSDFPINDDSVSLWTFPLHFFPTLRMVVLRGFGNLQMISQDHTNNHLQDLTIKECSKFESLPGNMHMLLPSLTRLCIYDCPRLESFPDGGLPSKLNFMKLKNCSRLIGSLKGAFGDSPSLKSLWIEKLDAESFPDEDLLPLSLTSLTISDCPNLEKLDHRGLYQLSSLQSLSLCYCPKLQCLPEEGLPKSISGLEIDDCPLLEQSCRKSGGKDWEKIAHIKKLYIGE</sequence>
<evidence type="ECO:0000256" key="7">
    <source>
        <dbReference type="SAM" id="SignalP"/>
    </source>
</evidence>
<evidence type="ECO:0000259" key="8">
    <source>
        <dbReference type="Pfam" id="PF00931"/>
    </source>
</evidence>
<keyword evidence="5" id="KW-0067">ATP-binding</keyword>
<reference evidence="12 13" key="1">
    <citation type="journal article" date="2023" name="Life. Sci Alliance">
        <title>Evolutionary insights into 3D genome organization and epigenetic landscape of Vigna mungo.</title>
        <authorList>
            <person name="Junaid A."/>
            <person name="Singh B."/>
            <person name="Bhatia S."/>
        </authorList>
    </citation>
    <scope>NUCLEOTIDE SEQUENCE [LARGE SCALE GENOMIC DNA]</scope>
    <source>
        <strain evidence="12">Urdbean</strain>
    </source>
</reference>
<dbReference type="PANTHER" id="PTHR36766:SF40">
    <property type="entry name" value="DISEASE RESISTANCE PROTEIN RGA3"/>
    <property type="match status" value="1"/>
</dbReference>
<gene>
    <name evidence="12" type="ORF">V8G54_022984</name>
</gene>
<evidence type="ECO:0000256" key="4">
    <source>
        <dbReference type="ARBA" id="ARBA00022821"/>
    </source>
</evidence>
<dbReference type="FunFam" id="1.10.10.10:FF:000322">
    <property type="entry name" value="Probable disease resistance protein At1g63360"/>
    <property type="match status" value="1"/>
</dbReference>
<dbReference type="InterPro" id="IPR036388">
    <property type="entry name" value="WH-like_DNA-bd_sf"/>
</dbReference>
<dbReference type="AlphaFoldDB" id="A0AAQ3RR48"/>
<feature type="domain" description="Disease resistance N-terminal" evidence="9">
    <location>
        <begin position="11"/>
        <end position="90"/>
    </location>
</feature>
<evidence type="ECO:0000256" key="5">
    <source>
        <dbReference type="ARBA" id="ARBA00022840"/>
    </source>
</evidence>
<protein>
    <recommendedName>
        <fullName evidence="14">Disease resistance RPP13-like protein 1</fullName>
    </recommendedName>
</protein>
<feature type="domain" description="Disease resistance protein winged helix" evidence="10">
    <location>
        <begin position="442"/>
        <end position="510"/>
    </location>
</feature>
<feature type="domain" description="R13L1/DRL21-like LRR repeat region" evidence="11">
    <location>
        <begin position="702"/>
        <end position="828"/>
    </location>
</feature>
<dbReference type="Gene3D" id="3.40.50.300">
    <property type="entry name" value="P-loop containing nucleotide triphosphate hydrolases"/>
    <property type="match status" value="1"/>
</dbReference>
<accession>A0AAQ3RR48</accession>
<keyword evidence="1" id="KW-0433">Leucine-rich repeat</keyword>
<evidence type="ECO:0000256" key="6">
    <source>
        <dbReference type="SAM" id="Coils"/>
    </source>
</evidence>
<dbReference type="PANTHER" id="PTHR36766">
    <property type="entry name" value="PLANT BROAD-SPECTRUM MILDEW RESISTANCE PROTEIN RPW8"/>
    <property type="match status" value="1"/>
</dbReference>
<dbReference type="Pfam" id="PF23559">
    <property type="entry name" value="WHD_DRP"/>
    <property type="match status" value="1"/>
</dbReference>
<dbReference type="PRINTS" id="PR00364">
    <property type="entry name" value="DISEASERSIST"/>
</dbReference>
<feature type="chain" id="PRO_5042876509" description="Disease resistance RPP13-like protein 1" evidence="7">
    <location>
        <begin position="21"/>
        <end position="1197"/>
    </location>
</feature>
<dbReference type="Proteomes" id="UP001374535">
    <property type="component" value="Chromosome 7"/>
</dbReference>
<dbReference type="GO" id="GO:0005524">
    <property type="term" value="F:ATP binding"/>
    <property type="evidence" value="ECO:0007669"/>
    <property type="project" value="UniProtKB-KW"/>
</dbReference>
<evidence type="ECO:0008006" key="14">
    <source>
        <dbReference type="Google" id="ProtNLM"/>
    </source>
</evidence>
<dbReference type="InterPro" id="IPR002182">
    <property type="entry name" value="NB-ARC"/>
</dbReference>
<dbReference type="Pfam" id="PF18052">
    <property type="entry name" value="Rx_N"/>
    <property type="match status" value="1"/>
</dbReference>
<keyword evidence="13" id="KW-1185">Reference proteome</keyword>
<keyword evidence="6" id="KW-0175">Coiled coil</keyword>
<organism evidence="12 13">
    <name type="scientific">Vigna mungo</name>
    <name type="common">Black gram</name>
    <name type="synonym">Phaseolus mungo</name>
    <dbReference type="NCBI Taxonomy" id="3915"/>
    <lineage>
        <taxon>Eukaryota</taxon>
        <taxon>Viridiplantae</taxon>
        <taxon>Streptophyta</taxon>
        <taxon>Embryophyta</taxon>
        <taxon>Tracheophyta</taxon>
        <taxon>Spermatophyta</taxon>
        <taxon>Magnoliopsida</taxon>
        <taxon>eudicotyledons</taxon>
        <taxon>Gunneridae</taxon>
        <taxon>Pentapetalae</taxon>
        <taxon>rosids</taxon>
        <taxon>fabids</taxon>
        <taxon>Fabales</taxon>
        <taxon>Fabaceae</taxon>
        <taxon>Papilionoideae</taxon>
        <taxon>50 kb inversion clade</taxon>
        <taxon>NPAAA clade</taxon>
        <taxon>indigoferoid/millettioid clade</taxon>
        <taxon>Phaseoleae</taxon>
        <taxon>Vigna</taxon>
    </lineage>
</organism>
<dbReference type="SUPFAM" id="SSF52540">
    <property type="entry name" value="P-loop containing nucleoside triphosphate hydrolases"/>
    <property type="match status" value="1"/>
</dbReference>
<evidence type="ECO:0000259" key="9">
    <source>
        <dbReference type="Pfam" id="PF18052"/>
    </source>
</evidence>
<feature type="coiled-coil region" evidence="6">
    <location>
        <begin position="41"/>
        <end position="102"/>
    </location>
</feature>
<name>A0AAQ3RR48_VIGMU</name>
<dbReference type="SUPFAM" id="SSF52058">
    <property type="entry name" value="L domain-like"/>
    <property type="match status" value="2"/>
</dbReference>
<dbReference type="Gene3D" id="1.20.5.4130">
    <property type="match status" value="1"/>
</dbReference>
<dbReference type="Gene3D" id="1.10.10.10">
    <property type="entry name" value="Winged helix-like DNA-binding domain superfamily/Winged helix DNA-binding domain"/>
    <property type="match status" value="1"/>
</dbReference>
<feature type="domain" description="NB-ARC" evidence="8">
    <location>
        <begin position="185"/>
        <end position="358"/>
    </location>
</feature>
<dbReference type="FunFam" id="3.40.50.300:FF:001091">
    <property type="entry name" value="Probable disease resistance protein At1g61300"/>
    <property type="match status" value="1"/>
</dbReference>
<dbReference type="InterPro" id="IPR056789">
    <property type="entry name" value="LRR_R13L1-DRL21"/>
</dbReference>
<dbReference type="InterPro" id="IPR027417">
    <property type="entry name" value="P-loop_NTPase"/>
</dbReference>
<dbReference type="InterPro" id="IPR042197">
    <property type="entry name" value="Apaf_helical"/>
</dbReference>
<evidence type="ECO:0000256" key="2">
    <source>
        <dbReference type="ARBA" id="ARBA00022737"/>
    </source>
</evidence>
<evidence type="ECO:0000256" key="3">
    <source>
        <dbReference type="ARBA" id="ARBA00022741"/>
    </source>
</evidence>
<dbReference type="InterPro" id="IPR058922">
    <property type="entry name" value="WHD_DRP"/>
</dbReference>
<proteinExistence type="predicted"/>
<evidence type="ECO:0000259" key="11">
    <source>
        <dbReference type="Pfam" id="PF25019"/>
    </source>
</evidence>
<dbReference type="GO" id="GO:0006952">
    <property type="term" value="P:defense response"/>
    <property type="evidence" value="ECO:0007669"/>
    <property type="project" value="UniProtKB-KW"/>
</dbReference>
<keyword evidence="3" id="KW-0547">Nucleotide-binding</keyword>
<dbReference type="InterPro" id="IPR032675">
    <property type="entry name" value="LRR_dom_sf"/>
</dbReference>
<dbReference type="EMBL" id="CP144694">
    <property type="protein sequence ID" value="WVZ02178.1"/>
    <property type="molecule type" value="Genomic_DNA"/>
</dbReference>
<dbReference type="GO" id="GO:0043531">
    <property type="term" value="F:ADP binding"/>
    <property type="evidence" value="ECO:0007669"/>
    <property type="project" value="InterPro"/>
</dbReference>